<dbReference type="AlphaFoldDB" id="A0AAV0J4G7"/>
<keyword evidence="2" id="KW-1185">Reference proteome</keyword>
<reference evidence="1" key="1">
    <citation type="submission" date="2022-08" db="EMBL/GenBank/DDBJ databases">
        <authorList>
            <person name="Gutierrez-Valencia J."/>
        </authorList>
    </citation>
    <scope>NUCLEOTIDE SEQUENCE</scope>
</reference>
<comment type="caution">
    <text evidence="1">The sequence shown here is derived from an EMBL/GenBank/DDBJ whole genome shotgun (WGS) entry which is preliminary data.</text>
</comment>
<evidence type="ECO:0008006" key="3">
    <source>
        <dbReference type="Google" id="ProtNLM"/>
    </source>
</evidence>
<evidence type="ECO:0000313" key="2">
    <source>
        <dbReference type="Proteomes" id="UP001154282"/>
    </source>
</evidence>
<evidence type="ECO:0000313" key="1">
    <source>
        <dbReference type="EMBL" id="CAI0404812.1"/>
    </source>
</evidence>
<protein>
    <recommendedName>
        <fullName evidence="3">RNase H type-1 domain-containing protein</fullName>
    </recommendedName>
</protein>
<dbReference type="EMBL" id="CAMGYJ010000004">
    <property type="protein sequence ID" value="CAI0404812.1"/>
    <property type="molecule type" value="Genomic_DNA"/>
</dbReference>
<gene>
    <name evidence="1" type="ORF">LITE_LOCUS12630</name>
</gene>
<accession>A0AAV0J4G7</accession>
<proteinExistence type="predicted"/>
<organism evidence="1 2">
    <name type="scientific">Linum tenue</name>
    <dbReference type="NCBI Taxonomy" id="586396"/>
    <lineage>
        <taxon>Eukaryota</taxon>
        <taxon>Viridiplantae</taxon>
        <taxon>Streptophyta</taxon>
        <taxon>Embryophyta</taxon>
        <taxon>Tracheophyta</taxon>
        <taxon>Spermatophyta</taxon>
        <taxon>Magnoliopsida</taxon>
        <taxon>eudicotyledons</taxon>
        <taxon>Gunneridae</taxon>
        <taxon>Pentapetalae</taxon>
        <taxon>rosids</taxon>
        <taxon>fabids</taxon>
        <taxon>Malpighiales</taxon>
        <taxon>Linaceae</taxon>
        <taxon>Linum</taxon>
    </lineage>
</organism>
<dbReference type="Proteomes" id="UP001154282">
    <property type="component" value="Unassembled WGS sequence"/>
</dbReference>
<sequence>MDCEAVLNGIRDADRDWTEFGLVCRSIKRILGEIGGGEIKHVYRTANAAAHIMAHVKTRWDEVEVWIDRPPMVLLDQLELDNVMASHD</sequence>
<name>A0AAV0J4G7_9ROSI</name>